<dbReference type="AlphaFoldDB" id="A0A1I7DM82"/>
<evidence type="ECO:0000313" key="2">
    <source>
        <dbReference type="Proteomes" id="UP000183371"/>
    </source>
</evidence>
<evidence type="ECO:0000313" key="1">
    <source>
        <dbReference type="EMBL" id="SFU12780.1"/>
    </source>
</evidence>
<sequence length="243" mass="27124">MDILECVQEVMTTSGAGMHVKEIASEILKKYPNMPFGHDELATRLSTRLSSHIQKKKGSDCRFSKVSNGKGGERRGVYRLKKTRKAPVLSTQISTDVGRNFVGKGGEHAVLSELLFRGYNAAIMTVDQGIDVVASKDGHYFHIQVKTARQSNGGFQFSVNLNSFNSNDKSHTFYIFLCRQVVKGVLTNVFIVFPSSMIINYLESGVVTGRETLSFNIRCGDNSYVLNGKEKIDHFINKFELIK</sequence>
<dbReference type="Proteomes" id="UP000183371">
    <property type="component" value="Unassembled WGS sequence"/>
</dbReference>
<evidence type="ECO:0008006" key="3">
    <source>
        <dbReference type="Google" id="ProtNLM"/>
    </source>
</evidence>
<protein>
    <recommendedName>
        <fullName evidence="3">HTH HARE-type domain-containing protein</fullName>
    </recommendedName>
</protein>
<dbReference type="GO" id="GO:0003676">
    <property type="term" value="F:nucleic acid binding"/>
    <property type="evidence" value="ECO:0007669"/>
    <property type="project" value="InterPro"/>
</dbReference>
<dbReference type="InterPro" id="IPR011856">
    <property type="entry name" value="tRNA_endonuc-like_dom_sf"/>
</dbReference>
<proteinExistence type="predicted"/>
<organism evidence="1 2">
    <name type="scientific">Pseudovibrio denitrificans</name>
    <dbReference type="NCBI Taxonomy" id="258256"/>
    <lineage>
        <taxon>Bacteria</taxon>
        <taxon>Pseudomonadati</taxon>
        <taxon>Pseudomonadota</taxon>
        <taxon>Alphaproteobacteria</taxon>
        <taxon>Hyphomicrobiales</taxon>
        <taxon>Stappiaceae</taxon>
        <taxon>Pseudovibrio</taxon>
    </lineage>
</organism>
<reference evidence="2" key="1">
    <citation type="submission" date="2016-10" db="EMBL/GenBank/DDBJ databases">
        <authorList>
            <person name="Varghese N."/>
            <person name="Submissions S."/>
        </authorList>
    </citation>
    <scope>NUCLEOTIDE SEQUENCE [LARGE SCALE GENOMIC DNA]</scope>
    <source>
        <strain evidence="2">DSM 17465</strain>
    </source>
</reference>
<keyword evidence="2" id="KW-1185">Reference proteome</keyword>
<name>A0A1I7DM82_9HYPH</name>
<dbReference type="InterPro" id="IPR011335">
    <property type="entry name" value="Restrct_endonuc-II-like"/>
</dbReference>
<dbReference type="EMBL" id="FPBD01000009">
    <property type="protein sequence ID" value="SFU12780.1"/>
    <property type="molecule type" value="Genomic_DNA"/>
</dbReference>
<accession>A0A1I7DM82</accession>
<dbReference type="Gene3D" id="3.40.1350.10">
    <property type="match status" value="1"/>
</dbReference>
<dbReference type="SUPFAM" id="SSF52980">
    <property type="entry name" value="Restriction endonuclease-like"/>
    <property type="match status" value="1"/>
</dbReference>
<gene>
    <name evidence="1" type="ORF">SAMN05444141_109159</name>
</gene>